<evidence type="ECO:0000313" key="10">
    <source>
        <dbReference type="Proteomes" id="UP001303473"/>
    </source>
</evidence>
<dbReference type="EC" id="3.1.1.5" evidence="6"/>
<feature type="domain" description="PLA2c" evidence="8">
    <location>
        <begin position="130"/>
        <end position="733"/>
    </location>
</feature>
<comment type="similarity">
    <text evidence="1 6">Belongs to the lysophospholipase family.</text>
</comment>
<feature type="region of interest" description="Disordered" evidence="7">
    <location>
        <begin position="711"/>
        <end position="735"/>
    </location>
</feature>
<feature type="compositionally biased region" description="Basic and acidic residues" evidence="7">
    <location>
        <begin position="356"/>
        <end position="373"/>
    </location>
</feature>
<evidence type="ECO:0000256" key="7">
    <source>
        <dbReference type="SAM" id="MobiDB-lite"/>
    </source>
</evidence>
<organism evidence="9 10">
    <name type="scientific">Diplogelasinospora grovesii</name>
    <dbReference type="NCBI Taxonomy" id="303347"/>
    <lineage>
        <taxon>Eukaryota</taxon>
        <taxon>Fungi</taxon>
        <taxon>Dikarya</taxon>
        <taxon>Ascomycota</taxon>
        <taxon>Pezizomycotina</taxon>
        <taxon>Sordariomycetes</taxon>
        <taxon>Sordariomycetidae</taxon>
        <taxon>Sordariales</taxon>
        <taxon>Diplogelasinosporaceae</taxon>
        <taxon>Diplogelasinospora</taxon>
    </lineage>
</organism>
<keyword evidence="4 5" id="KW-0443">Lipid metabolism</keyword>
<comment type="caution">
    <text evidence="9">The sequence shown here is derived from an EMBL/GenBank/DDBJ whole genome shotgun (WGS) entry which is preliminary data.</text>
</comment>
<dbReference type="GO" id="GO:0005829">
    <property type="term" value="C:cytosol"/>
    <property type="evidence" value="ECO:0007669"/>
    <property type="project" value="TreeGrafter"/>
</dbReference>
<proteinExistence type="inferred from homology"/>
<dbReference type="GO" id="GO:0004623">
    <property type="term" value="F:phospholipase A2 activity"/>
    <property type="evidence" value="ECO:0007669"/>
    <property type="project" value="TreeGrafter"/>
</dbReference>
<feature type="compositionally biased region" description="Basic and acidic residues" evidence="7">
    <location>
        <begin position="65"/>
        <end position="82"/>
    </location>
</feature>
<evidence type="ECO:0000313" key="9">
    <source>
        <dbReference type="EMBL" id="KAK3934051.1"/>
    </source>
</evidence>
<protein>
    <recommendedName>
        <fullName evidence="6">Lysophospholipase</fullName>
        <ecNumber evidence="6">3.1.1.5</ecNumber>
    </recommendedName>
</protein>
<sequence length="735" mass="81791">MPLLTTIRQSPAYLYLKTYCLCALVTLFQATPVSSRLPQIEESLHLNGFRVARAQLGQRSSVVKSRREISKERRNASSREFKITTQEPATPSQSESRARVILRRWLQRAVDLSQVKKQLRRDNEDRKTYPETEWDATVRRSSALHPKETAFIELRQQKISSHGANSLHSFLGLPEGEKVDPRDVPLIALGGSGGGYRAMYGFTAFISGCKELGLWDCITWAAGVSGSCWTLAHYYTIAYHDASDLARHYLAVAKEPAHPLSIRALNTVARSSRGVYFLIGPLVRKAQSGIIGLGIMDLYATLTTTYQLLSREQPGRTRLSRATFQFSKVWTRSGIEKAEEPMPFLTAVRKAPRGSRGVEPHEDSSASKGEPPKRALTQHQTNTLHMAPTHEDSSLDSPFAKGFFQWFEISPLEVGSPDAQGYIPTWSWGRSFVSGRSVGRPPEQHLSLLLGQCTSAPAGPLTGYISALLASLPKGTMMSRILLLLNNFARMKRWEGLWGNPIRAGHDPNPFYGVNTRSSPDNPTEKWELQGRTRLMDSGMSNNLPNHILARPERGADIIIAFDASSDVQKGSAIRRIQNFADDCHIADLEDVSAEFHLPQPRFSDSAEKKAELESKFLHQYVRVFRGRREHNGRELYVVYCPLLPNAVNPDFNPSTASFSNSYNLVWTPEQIRMLFATSEANLTCYAIGTIRQVVRQVYLAKKAQRKASILSSTGPNEEQLSTSGGAGSGLSLST</sequence>
<dbReference type="PANTHER" id="PTHR10728:SF40">
    <property type="entry name" value="PATATIN FAMILY PROTEIN"/>
    <property type="match status" value="1"/>
</dbReference>
<dbReference type="AlphaFoldDB" id="A0AAN6MV44"/>
<dbReference type="InterPro" id="IPR002642">
    <property type="entry name" value="LysoPLipase_cat_dom"/>
</dbReference>
<keyword evidence="9" id="KW-0808">Transferase</keyword>
<dbReference type="EMBL" id="MU854034">
    <property type="protein sequence ID" value="KAK3934051.1"/>
    <property type="molecule type" value="Genomic_DNA"/>
</dbReference>
<name>A0AAN6MV44_9PEZI</name>
<comment type="catalytic activity">
    <reaction evidence="6">
        <text>a 1-acyl-sn-glycero-3-phosphocholine + H2O = sn-glycerol 3-phosphocholine + a fatty acid + H(+)</text>
        <dbReference type="Rhea" id="RHEA:15177"/>
        <dbReference type="ChEBI" id="CHEBI:15377"/>
        <dbReference type="ChEBI" id="CHEBI:15378"/>
        <dbReference type="ChEBI" id="CHEBI:16870"/>
        <dbReference type="ChEBI" id="CHEBI:28868"/>
        <dbReference type="ChEBI" id="CHEBI:58168"/>
        <dbReference type="EC" id="3.1.1.5"/>
    </reaction>
</comment>
<feature type="compositionally biased region" description="Polar residues" evidence="7">
    <location>
        <begin position="83"/>
        <end position="95"/>
    </location>
</feature>
<keyword evidence="10" id="KW-1185">Reference proteome</keyword>
<evidence type="ECO:0000256" key="3">
    <source>
        <dbReference type="ARBA" id="ARBA00022963"/>
    </source>
</evidence>
<dbReference type="Pfam" id="PF01735">
    <property type="entry name" value="PLA2_B"/>
    <property type="match status" value="1"/>
</dbReference>
<reference evidence="10" key="1">
    <citation type="journal article" date="2023" name="Mol. Phylogenet. Evol.">
        <title>Genome-scale phylogeny and comparative genomics of the fungal order Sordariales.</title>
        <authorList>
            <person name="Hensen N."/>
            <person name="Bonometti L."/>
            <person name="Westerberg I."/>
            <person name="Brannstrom I.O."/>
            <person name="Guillou S."/>
            <person name="Cros-Aarteil S."/>
            <person name="Calhoun S."/>
            <person name="Haridas S."/>
            <person name="Kuo A."/>
            <person name="Mondo S."/>
            <person name="Pangilinan J."/>
            <person name="Riley R."/>
            <person name="LaButti K."/>
            <person name="Andreopoulos B."/>
            <person name="Lipzen A."/>
            <person name="Chen C."/>
            <person name="Yan M."/>
            <person name="Daum C."/>
            <person name="Ng V."/>
            <person name="Clum A."/>
            <person name="Steindorff A."/>
            <person name="Ohm R.A."/>
            <person name="Martin F."/>
            <person name="Silar P."/>
            <person name="Natvig D.O."/>
            <person name="Lalanne C."/>
            <person name="Gautier V."/>
            <person name="Ament-Velasquez S.L."/>
            <person name="Kruys A."/>
            <person name="Hutchinson M.I."/>
            <person name="Powell A.J."/>
            <person name="Barry K."/>
            <person name="Miller A.N."/>
            <person name="Grigoriev I.V."/>
            <person name="Debuchy R."/>
            <person name="Gladieux P."/>
            <person name="Hiltunen Thoren M."/>
            <person name="Johannesson H."/>
        </authorList>
    </citation>
    <scope>NUCLEOTIDE SEQUENCE [LARGE SCALE GENOMIC DNA]</scope>
    <source>
        <strain evidence="10">CBS 340.73</strain>
    </source>
</reference>
<evidence type="ECO:0000256" key="5">
    <source>
        <dbReference type="PROSITE-ProRule" id="PRU00555"/>
    </source>
</evidence>
<dbReference type="SMART" id="SM00022">
    <property type="entry name" value="PLAc"/>
    <property type="match status" value="1"/>
</dbReference>
<evidence type="ECO:0000256" key="2">
    <source>
        <dbReference type="ARBA" id="ARBA00022801"/>
    </source>
</evidence>
<feature type="compositionally biased region" description="Polar residues" evidence="7">
    <location>
        <begin position="711"/>
        <end position="720"/>
    </location>
</feature>
<dbReference type="GO" id="GO:0004622">
    <property type="term" value="F:phosphatidylcholine lysophospholipase activity"/>
    <property type="evidence" value="ECO:0007669"/>
    <property type="project" value="UniProtKB-EC"/>
</dbReference>
<dbReference type="Proteomes" id="UP001303473">
    <property type="component" value="Unassembled WGS sequence"/>
</dbReference>
<keyword evidence="3 5" id="KW-0442">Lipid degradation</keyword>
<dbReference type="GO" id="GO:0016740">
    <property type="term" value="F:transferase activity"/>
    <property type="evidence" value="ECO:0007669"/>
    <property type="project" value="UniProtKB-KW"/>
</dbReference>
<keyword evidence="2 5" id="KW-0378">Hydrolase</keyword>
<evidence type="ECO:0000256" key="6">
    <source>
        <dbReference type="RuleBase" id="RU362103"/>
    </source>
</evidence>
<dbReference type="GO" id="GO:0046475">
    <property type="term" value="P:glycerophospholipid catabolic process"/>
    <property type="evidence" value="ECO:0007669"/>
    <property type="project" value="TreeGrafter"/>
</dbReference>
<feature type="region of interest" description="Disordered" evidence="7">
    <location>
        <begin position="63"/>
        <end position="95"/>
    </location>
</feature>
<gene>
    <name evidence="9" type="ORF">QBC46DRAFT_300429</name>
</gene>
<dbReference type="SUPFAM" id="SSF52151">
    <property type="entry name" value="FabD/lysophospholipase-like"/>
    <property type="match status" value="1"/>
</dbReference>
<feature type="region of interest" description="Disordered" evidence="7">
    <location>
        <begin position="349"/>
        <end position="377"/>
    </location>
</feature>
<evidence type="ECO:0000256" key="4">
    <source>
        <dbReference type="ARBA" id="ARBA00023098"/>
    </source>
</evidence>
<dbReference type="InterPro" id="IPR016035">
    <property type="entry name" value="Acyl_Trfase/lysoPLipase"/>
</dbReference>
<accession>A0AAN6MV44</accession>
<evidence type="ECO:0000256" key="1">
    <source>
        <dbReference type="ARBA" id="ARBA00008780"/>
    </source>
</evidence>
<dbReference type="PANTHER" id="PTHR10728">
    <property type="entry name" value="CYTOSOLIC PHOSPHOLIPASE A2"/>
    <property type="match status" value="1"/>
</dbReference>
<evidence type="ECO:0000259" key="8">
    <source>
        <dbReference type="PROSITE" id="PS51210"/>
    </source>
</evidence>
<dbReference type="PROSITE" id="PS51210">
    <property type="entry name" value="PLA2C"/>
    <property type="match status" value="1"/>
</dbReference>
<dbReference type="Gene3D" id="3.40.1090.10">
    <property type="entry name" value="Cytosolic phospholipase A2 catalytic domain"/>
    <property type="match status" value="1"/>
</dbReference>